<dbReference type="EMBL" id="CP002273">
    <property type="protein sequence ID" value="ADO35278.1"/>
    <property type="molecule type" value="Genomic_DNA"/>
</dbReference>
<evidence type="ECO:0000313" key="2">
    <source>
        <dbReference type="Proteomes" id="UP000006873"/>
    </source>
</evidence>
<keyword evidence="2" id="KW-1185">Reference proteome</keyword>
<reference evidence="1 2" key="2">
    <citation type="journal article" date="2011" name="J. Bacteriol.">
        <title>Complete genome sequence of a carbon monoxide-utilizing acetogen, Eubacterium limosum KIST612.</title>
        <authorList>
            <person name="Roh H."/>
            <person name="Ko H.J."/>
            <person name="Kim D."/>
            <person name="Choi D.G."/>
            <person name="Park S."/>
            <person name="Kim S."/>
            <person name="Chang I.S."/>
            <person name="Choi I.G."/>
        </authorList>
    </citation>
    <scope>NUCLEOTIDE SEQUENCE [LARGE SCALE GENOMIC DNA]</scope>
    <source>
        <strain evidence="1 2">KIST612</strain>
    </source>
</reference>
<gene>
    <name evidence="1" type="ordered locus">ELI_0258</name>
</gene>
<evidence type="ECO:0000313" key="1">
    <source>
        <dbReference type="EMBL" id="ADO35278.1"/>
    </source>
</evidence>
<accession>E3GHZ3</accession>
<dbReference type="Proteomes" id="UP000006873">
    <property type="component" value="Chromosome"/>
</dbReference>
<protein>
    <submittedName>
        <fullName evidence="1">Uncharacterized protein</fullName>
    </submittedName>
</protein>
<name>E3GHZ3_9FIRM</name>
<dbReference type="KEGG" id="elm:ELI_0258"/>
<reference key="1">
    <citation type="submission" date="2010-09" db="EMBL/GenBank/DDBJ databases">
        <authorList>
            <person name="Roh H."/>
            <person name="Ko H.-J."/>
            <person name="Kim D."/>
            <person name="Choi D.G."/>
            <person name="Park S."/>
            <person name="Kim S."/>
            <person name="Kim K.H."/>
            <person name="Chang I.S."/>
            <person name="Choi I.-G."/>
        </authorList>
    </citation>
    <scope>NUCLEOTIDE SEQUENCE</scope>
    <source>
        <strain>KIST612</strain>
    </source>
</reference>
<organism evidence="1 2">
    <name type="scientific">Eubacterium callanderi</name>
    <dbReference type="NCBI Taxonomy" id="53442"/>
    <lineage>
        <taxon>Bacteria</taxon>
        <taxon>Bacillati</taxon>
        <taxon>Bacillota</taxon>
        <taxon>Clostridia</taxon>
        <taxon>Eubacteriales</taxon>
        <taxon>Eubacteriaceae</taxon>
        <taxon>Eubacterium</taxon>
    </lineage>
</organism>
<proteinExistence type="predicted"/>
<dbReference type="HOGENOM" id="CLU_3434019_0_0_9"/>
<sequence>MYFFVMIALKFDILF</sequence>